<evidence type="ECO:0000313" key="3">
    <source>
        <dbReference type="Proteomes" id="UP000596063"/>
    </source>
</evidence>
<evidence type="ECO:0000313" key="2">
    <source>
        <dbReference type="EMBL" id="QQD20211.1"/>
    </source>
</evidence>
<protein>
    <submittedName>
        <fullName evidence="2">Nuclear transport factor 2 family protein</fullName>
    </submittedName>
</protein>
<sequence>MAESESAFRERTETNRATALEFMARLSAGDVEGFVALYHPEASLWTSGQTLISGTYTREQIAASAGAVLEAFPQGLRFEVQATTAEGDRVAVEAVSEGQHASGQVYRNRYHFLFRFRDGQVIQLKEYMDTEAVTEVLCGGQRPGGQ</sequence>
<dbReference type="AlphaFoldDB" id="A0A7T4URY6"/>
<accession>A0A7T4URY6</accession>
<dbReference type="Pfam" id="PF12680">
    <property type="entry name" value="SnoaL_2"/>
    <property type="match status" value="1"/>
</dbReference>
<reference evidence="2 3" key="1">
    <citation type="submission" date="2020-12" db="EMBL/GenBank/DDBJ databases">
        <authorList>
            <person name="Shan Y."/>
        </authorList>
    </citation>
    <scope>NUCLEOTIDE SEQUENCE [LARGE SCALE GENOMIC DNA]</scope>
    <source>
        <strain evidence="3">csc3.9</strain>
    </source>
</reference>
<dbReference type="SUPFAM" id="SSF54427">
    <property type="entry name" value="NTF2-like"/>
    <property type="match status" value="1"/>
</dbReference>
<dbReference type="Proteomes" id="UP000596063">
    <property type="component" value="Chromosome"/>
</dbReference>
<dbReference type="EMBL" id="CP066167">
    <property type="protein sequence ID" value="QQD20211.1"/>
    <property type="molecule type" value="Genomic_DNA"/>
</dbReference>
<dbReference type="InterPro" id="IPR032710">
    <property type="entry name" value="NTF2-like_dom_sf"/>
</dbReference>
<proteinExistence type="predicted"/>
<name>A0A7T4URY6_9GAMM</name>
<keyword evidence="3" id="KW-1185">Reference proteome</keyword>
<dbReference type="PANTHER" id="PTHR41252">
    <property type="entry name" value="BLR2505 PROTEIN"/>
    <property type="match status" value="1"/>
</dbReference>
<organism evidence="2 3">
    <name type="scientific">Spongiibacter nanhainus</name>
    <dbReference type="NCBI Taxonomy" id="2794344"/>
    <lineage>
        <taxon>Bacteria</taxon>
        <taxon>Pseudomonadati</taxon>
        <taxon>Pseudomonadota</taxon>
        <taxon>Gammaproteobacteria</taxon>
        <taxon>Cellvibrionales</taxon>
        <taxon>Spongiibacteraceae</taxon>
        <taxon>Spongiibacter</taxon>
    </lineage>
</organism>
<dbReference type="Gene3D" id="3.10.450.50">
    <property type="match status" value="1"/>
</dbReference>
<dbReference type="KEGG" id="snan:I6N98_15690"/>
<dbReference type="InterPro" id="IPR037401">
    <property type="entry name" value="SnoaL-like"/>
</dbReference>
<evidence type="ECO:0000259" key="1">
    <source>
        <dbReference type="Pfam" id="PF12680"/>
    </source>
</evidence>
<gene>
    <name evidence="2" type="ORF">I6N98_15690</name>
</gene>
<feature type="domain" description="SnoaL-like" evidence="1">
    <location>
        <begin position="21"/>
        <end position="122"/>
    </location>
</feature>
<dbReference type="PANTHER" id="PTHR41252:SF1">
    <property type="entry name" value="BLR2505 PROTEIN"/>
    <property type="match status" value="1"/>
</dbReference>